<gene>
    <name evidence="3" type="ORF">C1Y40_04842</name>
</gene>
<organism evidence="3 4">
    <name type="scientific">Mycobacterium talmoniae</name>
    <dbReference type="NCBI Taxonomy" id="1858794"/>
    <lineage>
        <taxon>Bacteria</taxon>
        <taxon>Bacillati</taxon>
        <taxon>Actinomycetota</taxon>
        <taxon>Actinomycetes</taxon>
        <taxon>Mycobacteriales</taxon>
        <taxon>Mycobacteriaceae</taxon>
        <taxon>Mycobacterium</taxon>
    </lineage>
</organism>
<comment type="caution">
    <text evidence="3">The sequence shown here is derived from an EMBL/GenBank/DDBJ whole genome shotgun (WGS) entry which is preliminary data.</text>
</comment>
<evidence type="ECO:0000256" key="2">
    <source>
        <dbReference type="SAM" id="Phobius"/>
    </source>
</evidence>
<evidence type="ECO:0000313" key="3">
    <source>
        <dbReference type="EMBL" id="PQM45003.1"/>
    </source>
</evidence>
<protein>
    <submittedName>
        <fullName evidence="3">Uncharacterized protein</fullName>
    </submittedName>
</protein>
<keyword evidence="2" id="KW-0812">Transmembrane</keyword>
<feature type="region of interest" description="Disordered" evidence="1">
    <location>
        <begin position="18"/>
        <end position="38"/>
    </location>
</feature>
<feature type="compositionally biased region" description="Pro residues" evidence="1">
    <location>
        <begin position="75"/>
        <end position="84"/>
    </location>
</feature>
<sequence length="209" mass="22141">MSVGDEHSRTTAYEAAAHALPPPPAPAGAPPHNPVPRRPGRWTVIATLVAVLMTAVAAAAALFAVTDRHGTAAPAAPPPASPTPEPEHTVTPEEAKAKTCNALKESYPAVSHAIDEREKYNTRPWSDPELLRSVNQLVDAMQTLSAKLEDSLQVSTPPELRSAVLDYIAGLRAVSISERNHASNVQLNGTGLFYNQVVDAPLRICGIQG</sequence>
<evidence type="ECO:0000313" key="4">
    <source>
        <dbReference type="Proteomes" id="UP000238296"/>
    </source>
</evidence>
<keyword evidence="2" id="KW-0472">Membrane</keyword>
<feature type="region of interest" description="Disordered" evidence="1">
    <location>
        <begin position="70"/>
        <end position="92"/>
    </location>
</feature>
<keyword evidence="2" id="KW-1133">Transmembrane helix</keyword>
<feature type="compositionally biased region" description="Pro residues" evidence="1">
    <location>
        <begin position="20"/>
        <end position="37"/>
    </location>
</feature>
<dbReference type="AlphaFoldDB" id="A0A2S8BEC2"/>
<feature type="transmembrane region" description="Helical" evidence="2">
    <location>
        <begin position="42"/>
        <end position="65"/>
    </location>
</feature>
<dbReference type="Proteomes" id="UP000238296">
    <property type="component" value="Unassembled WGS sequence"/>
</dbReference>
<dbReference type="EMBL" id="PPEA01000681">
    <property type="protein sequence ID" value="PQM45003.1"/>
    <property type="molecule type" value="Genomic_DNA"/>
</dbReference>
<proteinExistence type="predicted"/>
<evidence type="ECO:0000256" key="1">
    <source>
        <dbReference type="SAM" id="MobiDB-lite"/>
    </source>
</evidence>
<reference evidence="3 4" key="1">
    <citation type="journal article" date="2017" name="Int. J. Syst. Evol. Microbiol.">
        <title>Mycobacterium talmoniae sp. nov., a slowly growing mycobacterium isolated from human respiratory samples.</title>
        <authorList>
            <person name="Davidson R.M."/>
            <person name="DeGroote M.A."/>
            <person name="Marola J.L."/>
            <person name="Buss S."/>
            <person name="Jones V."/>
            <person name="McNeil M.R."/>
            <person name="Freifeld A.G."/>
            <person name="Elaine Epperson L."/>
            <person name="Hasan N.A."/>
            <person name="Jackson M."/>
            <person name="Iwen P.C."/>
            <person name="Salfinger M."/>
            <person name="Strong M."/>
        </authorList>
    </citation>
    <scope>NUCLEOTIDE SEQUENCE [LARGE SCALE GENOMIC DNA]</scope>
    <source>
        <strain evidence="3 4">ATCC BAA-2683</strain>
    </source>
</reference>
<accession>A0A2S8BEC2</accession>
<name>A0A2S8BEC2_9MYCO</name>